<sequence length="420" mass="45150">MDFHAVARARWLASGVLLAAHSLSSAHAAIPLDSPCAVRQAWSDHPASEAAEQTLAAARARAEASSLPLYNPDLEVAVDKEGGDRTSTAGLSLTLDLFGKRDANRALGVAEYDAAAAEAAYRRSAFAQQWLLASIDRQSALSRRDLDLQRLALMQRFADLAQRQFDAGDVSAPERDLAALARDQAEAEHAALLADVARAEEAFRAVGGATSTSDFAKCTSQNLVLDADFDPWRTPEGRLARANQQAAAQRVSVADRARRADPTLSIKAGRIELGPTTDNVLGFSVSVPLQFRNPYRAEVTAARAEAEAASAEQARIERELIARAERAKSTLSALKAAWQRWQAGPGARLGERTDLLERLWRAGELSTADYLTQLNQSLATAFAGVDLQGQAARAEVEALYATGRLDAWIGFDAPHSENTP</sequence>
<evidence type="ECO:0000256" key="1">
    <source>
        <dbReference type="SAM" id="SignalP"/>
    </source>
</evidence>
<evidence type="ECO:0000313" key="3">
    <source>
        <dbReference type="Proteomes" id="UP000613768"/>
    </source>
</evidence>
<protein>
    <submittedName>
        <fullName evidence="2">TolC family protein</fullName>
    </submittedName>
</protein>
<evidence type="ECO:0000313" key="2">
    <source>
        <dbReference type="EMBL" id="MBD8524374.1"/>
    </source>
</evidence>
<feature type="signal peptide" evidence="1">
    <location>
        <begin position="1"/>
        <end position="28"/>
    </location>
</feature>
<dbReference type="Proteomes" id="UP000613768">
    <property type="component" value="Unassembled WGS sequence"/>
</dbReference>
<feature type="chain" id="PRO_5043363462" evidence="1">
    <location>
        <begin position="29"/>
        <end position="420"/>
    </location>
</feature>
<dbReference type="RefSeq" id="WP_192027727.1">
    <property type="nucleotide sequence ID" value="NZ_JACYTR010000002.1"/>
</dbReference>
<name>A0AAW3ZFI1_9GAMM</name>
<dbReference type="EMBL" id="JACYTR010000002">
    <property type="protein sequence ID" value="MBD8524374.1"/>
    <property type="molecule type" value="Genomic_DNA"/>
</dbReference>
<comment type="caution">
    <text evidence="2">The sequence shown here is derived from an EMBL/GenBank/DDBJ whole genome shotgun (WGS) entry which is preliminary data.</text>
</comment>
<accession>A0AAW3ZFI1</accession>
<gene>
    <name evidence="2" type="ORF">IFO71_01350</name>
</gene>
<dbReference type="Gene3D" id="1.20.1600.10">
    <property type="entry name" value="Outer membrane efflux proteins (OEP)"/>
    <property type="match status" value="1"/>
</dbReference>
<keyword evidence="3" id="KW-1185">Reference proteome</keyword>
<proteinExistence type="predicted"/>
<organism evidence="2 3">
    <name type="scientific">Pseudomarimonas arenosa</name>
    <dbReference type="NCBI Taxonomy" id="2774145"/>
    <lineage>
        <taxon>Bacteria</taxon>
        <taxon>Pseudomonadati</taxon>
        <taxon>Pseudomonadota</taxon>
        <taxon>Gammaproteobacteria</taxon>
        <taxon>Lysobacterales</taxon>
        <taxon>Lysobacteraceae</taxon>
        <taxon>Pseudomarimonas</taxon>
    </lineage>
</organism>
<dbReference type="GO" id="GO:0015562">
    <property type="term" value="F:efflux transmembrane transporter activity"/>
    <property type="evidence" value="ECO:0007669"/>
    <property type="project" value="InterPro"/>
</dbReference>
<reference evidence="2 3" key="1">
    <citation type="submission" date="2020-09" db="EMBL/GenBank/DDBJ databases">
        <title>Pseudoxanthomonas sp. CAU 1598 isolated from sand of Yaerae Beach.</title>
        <authorList>
            <person name="Kim W."/>
        </authorList>
    </citation>
    <scope>NUCLEOTIDE SEQUENCE [LARGE SCALE GENOMIC DNA]</scope>
    <source>
        <strain evidence="2 3">CAU 1598</strain>
    </source>
</reference>
<dbReference type="SUPFAM" id="SSF56954">
    <property type="entry name" value="Outer membrane efflux proteins (OEP)"/>
    <property type="match status" value="1"/>
</dbReference>
<keyword evidence="1" id="KW-0732">Signal</keyword>
<dbReference type="AlphaFoldDB" id="A0AAW3ZFI1"/>